<keyword evidence="3" id="KW-1185">Reference proteome</keyword>
<proteinExistence type="predicted"/>
<dbReference type="InterPro" id="IPR001387">
    <property type="entry name" value="Cro/C1-type_HTH"/>
</dbReference>
<dbReference type="Pfam" id="PF13560">
    <property type="entry name" value="HTH_31"/>
    <property type="match status" value="1"/>
</dbReference>
<dbReference type="SMART" id="SM00530">
    <property type="entry name" value="HTH_XRE"/>
    <property type="match status" value="1"/>
</dbReference>
<dbReference type="Proteomes" id="UP001206924">
    <property type="component" value="Unassembled WGS sequence"/>
</dbReference>
<name>A0ABT1NUQ1_9MICC</name>
<dbReference type="Gene3D" id="3.30.450.180">
    <property type="match status" value="1"/>
</dbReference>
<organism evidence="2 3">
    <name type="scientific">Arthrobacter jinronghuae</name>
    <dbReference type="NCBI Taxonomy" id="2964609"/>
    <lineage>
        <taxon>Bacteria</taxon>
        <taxon>Bacillati</taxon>
        <taxon>Actinomycetota</taxon>
        <taxon>Actinomycetes</taxon>
        <taxon>Micrococcales</taxon>
        <taxon>Micrococcaceae</taxon>
        <taxon>Arthrobacter</taxon>
    </lineage>
</organism>
<dbReference type="SUPFAM" id="SSF47413">
    <property type="entry name" value="lambda repressor-like DNA-binding domains"/>
    <property type="match status" value="1"/>
</dbReference>
<evidence type="ECO:0000259" key="1">
    <source>
        <dbReference type="PROSITE" id="PS50943"/>
    </source>
</evidence>
<dbReference type="EMBL" id="JANFLP010000018">
    <property type="protein sequence ID" value="MCQ1951454.1"/>
    <property type="molecule type" value="Genomic_DNA"/>
</dbReference>
<evidence type="ECO:0000313" key="3">
    <source>
        <dbReference type="Proteomes" id="UP001206924"/>
    </source>
</evidence>
<sequence length="305" mass="32960">MQDSDLGAILRSWRDRLQPADAGLPVYGFRRAPGLKREELAQLAGVSVDYLVRLEQGRARRPSAQVAAALARALQLSDAERSHLFEISGLLPPGPGEVPTHIPPSVQRLVARLGEVPVAVFTAAWDLLSFSPLWAALLGEPAPPDKGRPNLLRSHFAGRTLGSSGIRIICPEGSLEIFEASLVSDLRRAYGRYPHDHRVQELIADLTASSERFRALWDSGTVSEHQSEMKVVQNAVVGDVELDCDIFTVAGTDLHIVAYTAAAGSEAAGKLDFLRVSAVAATRWVRDRSLPDCGAAPHHPPRVGV</sequence>
<dbReference type="PANTHER" id="PTHR35010:SF2">
    <property type="entry name" value="BLL4672 PROTEIN"/>
    <property type="match status" value="1"/>
</dbReference>
<dbReference type="RefSeq" id="WP_255866484.1">
    <property type="nucleotide sequence ID" value="NZ_CP104263.1"/>
</dbReference>
<dbReference type="PANTHER" id="PTHR35010">
    <property type="entry name" value="BLL4672 PROTEIN-RELATED"/>
    <property type="match status" value="1"/>
</dbReference>
<comment type="caution">
    <text evidence="2">The sequence shown here is derived from an EMBL/GenBank/DDBJ whole genome shotgun (WGS) entry which is preliminary data.</text>
</comment>
<dbReference type="Gene3D" id="1.10.260.40">
    <property type="entry name" value="lambda repressor-like DNA-binding domains"/>
    <property type="match status" value="1"/>
</dbReference>
<dbReference type="CDD" id="cd00093">
    <property type="entry name" value="HTH_XRE"/>
    <property type="match status" value="1"/>
</dbReference>
<dbReference type="InterPro" id="IPR010982">
    <property type="entry name" value="Lambda_DNA-bd_dom_sf"/>
</dbReference>
<protein>
    <submittedName>
        <fullName evidence="2">Helix-turn-helix transcriptional regulator</fullName>
    </submittedName>
</protein>
<dbReference type="InterPro" id="IPR041413">
    <property type="entry name" value="MLTR_LBD"/>
</dbReference>
<reference evidence="2 3" key="1">
    <citation type="submission" date="2022-07" db="EMBL/GenBank/DDBJ databases">
        <title>Novel species in genus Arthrobacter.</title>
        <authorList>
            <person name="Liu Y."/>
        </authorList>
    </citation>
    <scope>NUCLEOTIDE SEQUENCE [LARGE SCALE GENOMIC DNA]</scope>
    <source>
        <strain evidence="3">zg-Y859</strain>
    </source>
</reference>
<accession>A0ABT1NUQ1</accession>
<dbReference type="PROSITE" id="PS50943">
    <property type="entry name" value="HTH_CROC1"/>
    <property type="match status" value="1"/>
</dbReference>
<gene>
    <name evidence="2" type="ORF">NNX28_16150</name>
</gene>
<dbReference type="Pfam" id="PF17765">
    <property type="entry name" value="MLTR_LBD"/>
    <property type="match status" value="1"/>
</dbReference>
<evidence type="ECO:0000313" key="2">
    <source>
        <dbReference type="EMBL" id="MCQ1951454.1"/>
    </source>
</evidence>
<feature type="domain" description="HTH cro/C1-type" evidence="1">
    <location>
        <begin position="30"/>
        <end position="81"/>
    </location>
</feature>